<proteinExistence type="predicted"/>
<name>A0ACD1HMR1_9EURO</name>
<sequence>MGWLVVLVLVLAVAALASPDSTVLDQSGCWLNVLERYVAILVVRINPSNKALTATRLAFPLFPSSDTPPVSLAPQSIEQILKPATFPGQIGTLNPATLRMM</sequence>
<dbReference type="EMBL" id="KZ824934">
    <property type="protein sequence ID" value="RAH74861.1"/>
    <property type="molecule type" value="Genomic_DNA"/>
</dbReference>
<reference evidence="1" key="1">
    <citation type="submission" date="2018-02" db="EMBL/GenBank/DDBJ databases">
        <title>The genomes of Aspergillus section Nigri reveals drivers in fungal speciation.</title>
        <authorList>
            <consortium name="DOE Joint Genome Institute"/>
            <person name="Vesth T.C."/>
            <person name="Nybo J."/>
            <person name="Theobald S."/>
            <person name="Brandl J."/>
            <person name="Frisvad J.C."/>
            <person name="Nielsen K.F."/>
            <person name="Lyhne E.K."/>
            <person name="Kogle M.E."/>
            <person name="Kuo A."/>
            <person name="Riley R."/>
            <person name="Clum A."/>
            <person name="Nolan M."/>
            <person name="Lipzen A."/>
            <person name="Salamov A."/>
            <person name="Henrissat B."/>
            <person name="Wiebenga A."/>
            <person name="De vries R.P."/>
            <person name="Grigoriev I.V."/>
            <person name="Mortensen U.H."/>
            <person name="Andersen M.R."/>
            <person name="Baker S.E."/>
        </authorList>
    </citation>
    <scope>NUCLEOTIDE SEQUENCE</scope>
    <source>
        <strain evidence="1">CBS 121060</strain>
    </source>
</reference>
<keyword evidence="2" id="KW-1185">Reference proteome</keyword>
<dbReference type="Proteomes" id="UP000249661">
    <property type="component" value="Unassembled WGS sequence"/>
</dbReference>
<gene>
    <name evidence="1" type="ORF">BO66DRAFT_433972</name>
</gene>
<organism evidence="1 2">
    <name type="scientific">Aspergillus aculeatinus CBS 121060</name>
    <dbReference type="NCBI Taxonomy" id="1448322"/>
    <lineage>
        <taxon>Eukaryota</taxon>
        <taxon>Fungi</taxon>
        <taxon>Dikarya</taxon>
        <taxon>Ascomycota</taxon>
        <taxon>Pezizomycotina</taxon>
        <taxon>Eurotiomycetes</taxon>
        <taxon>Eurotiomycetidae</taxon>
        <taxon>Eurotiales</taxon>
        <taxon>Aspergillaceae</taxon>
        <taxon>Aspergillus</taxon>
        <taxon>Aspergillus subgen. Circumdati</taxon>
    </lineage>
</organism>
<protein>
    <submittedName>
        <fullName evidence="1">Uncharacterized protein</fullName>
    </submittedName>
</protein>
<accession>A0ACD1HMR1</accession>
<evidence type="ECO:0000313" key="2">
    <source>
        <dbReference type="Proteomes" id="UP000249661"/>
    </source>
</evidence>
<evidence type="ECO:0000313" key="1">
    <source>
        <dbReference type="EMBL" id="RAH74861.1"/>
    </source>
</evidence>